<dbReference type="OrthoDB" id="442731at2759"/>
<gene>
    <name evidence="1" type="ORF">UCREL1_5620</name>
</gene>
<dbReference type="InterPro" id="IPR022385">
    <property type="entry name" value="Rhs_assc_core"/>
</dbReference>
<dbReference type="OMA" id="RSTRHTY"/>
<dbReference type="NCBIfam" id="TIGR03696">
    <property type="entry name" value="Rhs_assc_core"/>
    <property type="match status" value="1"/>
</dbReference>
<name>M7TKW4_EUTLA</name>
<reference evidence="2" key="1">
    <citation type="journal article" date="2013" name="Genome Announc.">
        <title>Draft genome sequence of the grapevine dieback fungus Eutypa lata UCR-EL1.</title>
        <authorList>
            <person name="Blanco-Ulate B."/>
            <person name="Rolshausen P.E."/>
            <person name="Cantu D."/>
        </authorList>
    </citation>
    <scope>NUCLEOTIDE SEQUENCE [LARGE SCALE GENOMIC DNA]</scope>
    <source>
        <strain evidence="2">UCR-EL1</strain>
    </source>
</reference>
<dbReference type="HOGENOM" id="CLU_002146_1_0_1"/>
<dbReference type="InterPro" id="IPR050708">
    <property type="entry name" value="T6SS_VgrG/RHS"/>
</dbReference>
<protein>
    <submittedName>
        <fullName evidence="1">Putative rhs repeat protein</fullName>
    </submittedName>
</protein>
<dbReference type="KEGG" id="ela:UCREL1_5620"/>
<dbReference type="Proteomes" id="UP000012174">
    <property type="component" value="Unassembled WGS sequence"/>
</dbReference>
<evidence type="ECO:0000313" key="1">
    <source>
        <dbReference type="EMBL" id="EMR67380.1"/>
    </source>
</evidence>
<proteinExistence type="predicted"/>
<dbReference type="Gene3D" id="2.180.10.10">
    <property type="entry name" value="RHS repeat-associated core"/>
    <property type="match status" value="1"/>
</dbReference>
<keyword evidence="2" id="KW-1185">Reference proteome</keyword>
<accession>M7TKW4</accession>
<dbReference type="PANTHER" id="PTHR32305">
    <property type="match status" value="1"/>
</dbReference>
<dbReference type="eggNOG" id="ENOG502QWB4">
    <property type="taxonomic scope" value="Eukaryota"/>
</dbReference>
<organism evidence="1 2">
    <name type="scientific">Eutypa lata (strain UCR-EL1)</name>
    <name type="common">Grapevine dieback disease fungus</name>
    <name type="synonym">Eutypa armeniacae</name>
    <dbReference type="NCBI Taxonomy" id="1287681"/>
    <lineage>
        <taxon>Eukaryota</taxon>
        <taxon>Fungi</taxon>
        <taxon>Dikarya</taxon>
        <taxon>Ascomycota</taxon>
        <taxon>Pezizomycotina</taxon>
        <taxon>Sordariomycetes</taxon>
        <taxon>Xylariomycetidae</taxon>
        <taxon>Xylariales</taxon>
        <taxon>Diatrypaceae</taxon>
        <taxon>Eutypa</taxon>
    </lineage>
</organism>
<dbReference type="EMBL" id="KB706451">
    <property type="protein sequence ID" value="EMR67380.1"/>
    <property type="molecule type" value="Genomic_DNA"/>
</dbReference>
<dbReference type="PANTHER" id="PTHR32305:SF15">
    <property type="entry name" value="PROTEIN RHSA-RELATED"/>
    <property type="match status" value="1"/>
</dbReference>
<evidence type="ECO:0000313" key="2">
    <source>
        <dbReference type="Proteomes" id="UP000012174"/>
    </source>
</evidence>
<sequence>MSSDQNSIYSQGFNFASFVQEGVDARTGQYTSSIALYESPAKARNCVPFHLSLNFSPLNVEDVGFGTGWSLNLSQYQHIAPRSLFTSTGEHYQITETGGDLRVEDQKLQSFKFQQKDSNFEIIHKDGGIEILSNAHNVYNTSVPVALYAANGRSLTLTWTAYKGQPRLSTIQEGEEILLRINYRDPHVEIVHSPGTTETATFTIVRQNDRLAEFWMPLEDNPKWKFTYETYGTITCISNVRTPTGLQEKILYKAQGHKLPSGGPYEYIPYAIEHTVDPGNQPTIRTLYSYSSNNFLGYGTVDKWKYNEDNLYRVTDTYQYTSTVSIDGGQKTTNTYNKFHLIVKTQQELDGKQITQSITYYAQPNTALANQPAQFQLPKSVQTTYSDSTALPESTRDELTQHRFDEWGNPTMDIQTDGVQTDRVYYPPAGEEGRCPADPHGFQRYLKEETITPPKKPDTAPVRSTRHTYGDIPTATGAPVTSFVLAQQSQAFQGNQPVSSIDRTYVNKPDERNHGRLEKQMTKLFDKYPLVQSWSYQYPDTIRMTQIEQLQSFDKLQVTEQTGFSMNRKLFTTHIDEAGIQSQFEYDQIGRQVSVTVSPGTSYASSRKHQYAPVDGAAGYILTVTDVKGVKTRYTTDGLQRVCQIEKQDDDGKWDANGSYTGTFRVVHQRNYNALGQCRQTIDIDWLRVTGKDEPKKQTSTHDYQYDGWGHVAKVTDSNGVVTSALADPISQTYTEGIKDQGNMRTKYEAQDVLTQTALLKSDGTLYSTIDYSNDGLGRKAQEKDSLGAITRYSYDWFDRVSQSTFPDSRISKTQYADHSTAALPKSVQIQNITLGEQSADGLDRVKSQKVGSRTTLLTYDGISPKPSDVTTPKKGQAHMTYDASLDYALTAITTSDNPQSYEYDHTTADTLKGKNSYYTEGMTYLPSGRLASESIHLGQSTTLSTKYTYSMNGKLQLYSDVHGQNQVLEYDDYGRIQQLTQGLLTVTLGYDSASSRLSQSSVLDTQKRLALTTNITYDDFGREVGRTLTQGSTLLYTLIQSFDTGSRVTNRELKDGDEGLLRQEKFQYDNMDRLIDYQCQGSQIPVDKGGRQLKQQQYSFNSLGILNRILTKFQDGSTNTASYTYSDTDPGQLIRITNTHPNEPGTIDLDYDANGYLIRDEKGRVLEYDTMGCLETVLDSEQEVLSQYHYDSRGRLVCQAVPNKPDYYLHYRADSLVAVTHGNTQISYISDGQEYWGQILKETGRDAITQLWASDAHKSILAWLDTDQSPQLHTQSYTPYGFCATTPAVGWNGQWRDPVTGWYHLGNGYRVYNPVLMCFHSPDAWSPFVSGESNPYAYCLGDPINRLDPSGHFSIFGWQITWRNFAQAIVGLALSVLAGIFTDGASLAIQVGADIATGAVAGVTTGAAYDAAVSNKGPTWESAGRDFLFSAIGSVVGQGVSWNVSRGA</sequence>